<accession>A0A8J6U9J8</accession>
<dbReference type="Pfam" id="PF13419">
    <property type="entry name" value="HAD_2"/>
    <property type="match status" value="1"/>
</dbReference>
<dbReference type="InterPro" id="IPR023198">
    <property type="entry name" value="PGP-like_dom2"/>
</dbReference>
<protein>
    <submittedName>
        <fullName evidence="1">HAD family phosphatase</fullName>
    </submittedName>
</protein>
<dbReference type="AlphaFoldDB" id="A0A8J6U9J8"/>
<sequence>MDTEGVYKRSWTEAAGDLGFDLTDALYLKLIGITIADCERQLVESFGPKFPLEMFRGRARALYDEIVRAEGIPLKPGVHAVLDWAEQGGLPCGIGTSTLTEEARSRLEHHRILDKFSVVVGGDQVSHGKPDPEIFLKVAQGLNQAPGHCLVFEDAHSGVRAATAGGMPVVLVPDLLPSTDEITALCSGVFASLDGVVNWLKTLPRGAS</sequence>
<proteinExistence type="predicted"/>
<keyword evidence="2" id="KW-1185">Reference proteome</keyword>
<dbReference type="PANTHER" id="PTHR18901:SF38">
    <property type="entry name" value="PSEUDOURIDINE-5'-PHOSPHATASE"/>
    <property type="match status" value="1"/>
</dbReference>
<reference evidence="1" key="1">
    <citation type="submission" date="2020-09" db="EMBL/GenBank/DDBJ databases">
        <title>Genome seq and assembly of Tianweitania sp.</title>
        <authorList>
            <person name="Chhetri G."/>
        </authorList>
    </citation>
    <scope>NUCLEOTIDE SEQUENCE</scope>
    <source>
        <strain evidence="1">Rool2</strain>
    </source>
</reference>
<name>A0A8J6U9J8_9HYPH</name>
<dbReference type="Proteomes" id="UP000643405">
    <property type="component" value="Unassembled WGS sequence"/>
</dbReference>
<evidence type="ECO:0000313" key="2">
    <source>
        <dbReference type="Proteomes" id="UP000643405"/>
    </source>
</evidence>
<dbReference type="EMBL" id="JACVVX010000013">
    <property type="protein sequence ID" value="MBD0417417.1"/>
    <property type="molecule type" value="Genomic_DNA"/>
</dbReference>
<gene>
    <name evidence="1" type="ORF">ICI42_22505</name>
</gene>
<dbReference type="InterPro" id="IPR041492">
    <property type="entry name" value="HAD_2"/>
</dbReference>
<dbReference type="PANTHER" id="PTHR18901">
    <property type="entry name" value="2-DEOXYGLUCOSE-6-PHOSPHATE PHOSPHATASE 2"/>
    <property type="match status" value="1"/>
</dbReference>
<dbReference type="InterPro" id="IPR023214">
    <property type="entry name" value="HAD_sf"/>
</dbReference>
<dbReference type="Gene3D" id="3.40.50.1000">
    <property type="entry name" value="HAD superfamily/HAD-like"/>
    <property type="match status" value="1"/>
</dbReference>
<evidence type="ECO:0000313" key="1">
    <source>
        <dbReference type="EMBL" id="MBD0417417.1"/>
    </source>
</evidence>
<dbReference type="InterPro" id="IPR036412">
    <property type="entry name" value="HAD-like_sf"/>
</dbReference>
<dbReference type="Gene3D" id="1.10.150.240">
    <property type="entry name" value="Putative phosphatase, domain 2"/>
    <property type="match status" value="1"/>
</dbReference>
<dbReference type="NCBIfam" id="TIGR01509">
    <property type="entry name" value="HAD-SF-IA-v3"/>
    <property type="match status" value="1"/>
</dbReference>
<comment type="caution">
    <text evidence="1">The sequence shown here is derived from an EMBL/GenBank/DDBJ whole genome shotgun (WGS) entry which is preliminary data.</text>
</comment>
<dbReference type="InterPro" id="IPR006439">
    <property type="entry name" value="HAD-SF_hydro_IA"/>
</dbReference>
<dbReference type="CDD" id="cd07505">
    <property type="entry name" value="HAD_BPGM-like"/>
    <property type="match status" value="1"/>
</dbReference>
<organism evidence="1 2">
    <name type="scientific">Oryzicola mucosus</name>
    <dbReference type="NCBI Taxonomy" id="2767425"/>
    <lineage>
        <taxon>Bacteria</taxon>
        <taxon>Pseudomonadati</taxon>
        <taxon>Pseudomonadota</taxon>
        <taxon>Alphaproteobacteria</taxon>
        <taxon>Hyphomicrobiales</taxon>
        <taxon>Phyllobacteriaceae</taxon>
        <taxon>Oryzicola</taxon>
    </lineage>
</organism>
<dbReference type="SUPFAM" id="SSF56784">
    <property type="entry name" value="HAD-like"/>
    <property type="match status" value="1"/>
</dbReference>